<name>A0AAD1RHI4_PELCU</name>
<dbReference type="Proteomes" id="UP001295444">
    <property type="component" value="Chromosome 02"/>
</dbReference>
<accession>A0AAD1RHI4</accession>
<evidence type="ECO:0000313" key="2">
    <source>
        <dbReference type="Proteomes" id="UP001295444"/>
    </source>
</evidence>
<dbReference type="AlphaFoldDB" id="A0AAD1RHI4"/>
<keyword evidence="1" id="KW-0540">Nuclease</keyword>
<dbReference type="EMBL" id="OW240913">
    <property type="protein sequence ID" value="CAH2255388.1"/>
    <property type="molecule type" value="Genomic_DNA"/>
</dbReference>
<evidence type="ECO:0000313" key="1">
    <source>
        <dbReference type="EMBL" id="CAH2255388.1"/>
    </source>
</evidence>
<sequence length="107" mass="12541">MTIPHPMRQWTWKLNPLLLHDKQVINKIAKTLIDYFELNTNRKTSPVSLWAAHKAVVRRHILNLATAKKRQQQQPLTGALTELCSLEIRHKRNPQPTTFTQVNEIRD</sequence>
<dbReference type="GO" id="GO:0004519">
    <property type="term" value="F:endonuclease activity"/>
    <property type="evidence" value="ECO:0007669"/>
    <property type="project" value="UniProtKB-KW"/>
</dbReference>
<keyword evidence="2" id="KW-1185">Reference proteome</keyword>
<keyword evidence="1" id="KW-0255">Endonuclease</keyword>
<reference evidence="1" key="1">
    <citation type="submission" date="2022-03" db="EMBL/GenBank/DDBJ databases">
        <authorList>
            <person name="Alioto T."/>
            <person name="Alioto T."/>
            <person name="Gomez Garrido J."/>
        </authorList>
    </citation>
    <scope>NUCLEOTIDE SEQUENCE</scope>
</reference>
<organism evidence="1 2">
    <name type="scientific">Pelobates cultripes</name>
    <name type="common">Western spadefoot toad</name>
    <dbReference type="NCBI Taxonomy" id="61616"/>
    <lineage>
        <taxon>Eukaryota</taxon>
        <taxon>Metazoa</taxon>
        <taxon>Chordata</taxon>
        <taxon>Craniata</taxon>
        <taxon>Vertebrata</taxon>
        <taxon>Euteleostomi</taxon>
        <taxon>Amphibia</taxon>
        <taxon>Batrachia</taxon>
        <taxon>Anura</taxon>
        <taxon>Pelobatoidea</taxon>
        <taxon>Pelobatidae</taxon>
        <taxon>Pelobates</taxon>
    </lineage>
</organism>
<gene>
    <name evidence="1" type="ORF">PECUL_23A060720</name>
</gene>
<keyword evidence="1" id="KW-0378">Hydrolase</keyword>
<proteinExistence type="predicted"/>
<protein>
    <submittedName>
        <fullName evidence="1">Endonuclease, partial</fullName>
    </submittedName>
</protein>